<dbReference type="EMBL" id="FLUV01002566">
    <property type="protein sequence ID" value="SBW28937.1"/>
    <property type="molecule type" value="Genomic_DNA"/>
</dbReference>
<evidence type="ECO:0008006" key="3">
    <source>
        <dbReference type="Google" id="ProtNLM"/>
    </source>
</evidence>
<proteinExistence type="predicted"/>
<dbReference type="Proteomes" id="UP000199013">
    <property type="component" value="Unassembled WGS sequence"/>
</dbReference>
<dbReference type="AlphaFoldDB" id="A0A1C3PGH3"/>
<gene>
    <name evidence="1" type="ORF">FDG2_6215</name>
</gene>
<keyword evidence="2" id="KW-1185">Reference proteome</keyword>
<sequence>MSGMKGLPAGDGLAAEASGLRFVPAVSTLPAGRPTSFRFQILAGQKQRDHAFLALPEAQVPGSPGGDGTPLATFKPDQTKPMHLYLIRSDLTGFQHVHPTAEGDGTWTAPLQPVQPGSYRVYVSFITTSTSDGDVPLVLSQPITVAGSSADTPLPPPSTTTQVDGYTLTLAGELTAGAARTLTITVSRGVAPVTDLQPYLDTYAHLTAFHEGDLAFAHLHPMGATDGGEGGKGGPILPFEATLPQAGNWRLFVQFQTAGVLHTAAVILPVG</sequence>
<organism evidence="1 2">
    <name type="scientific">Candidatus Protofrankia californiensis</name>
    <dbReference type="NCBI Taxonomy" id="1839754"/>
    <lineage>
        <taxon>Bacteria</taxon>
        <taxon>Bacillati</taxon>
        <taxon>Actinomycetota</taxon>
        <taxon>Actinomycetes</taxon>
        <taxon>Frankiales</taxon>
        <taxon>Frankiaceae</taxon>
        <taxon>Protofrankia</taxon>
    </lineage>
</organism>
<accession>A0A1C3PGH3</accession>
<name>A0A1C3PGH3_9ACTN</name>
<protein>
    <recommendedName>
        <fullName evidence="3">Secreted protein</fullName>
    </recommendedName>
</protein>
<evidence type="ECO:0000313" key="2">
    <source>
        <dbReference type="Proteomes" id="UP000199013"/>
    </source>
</evidence>
<reference evidence="2" key="1">
    <citation type="submission" date="2016-02" db="EMBL/GenBank/DDBJ databases">
        <authorList>
            <person name="Wibberg D."/>
        </authorList>
    </citation>
    <scope>NUCLEOTIDE SEQUENCE [LARGE SCALE GENOMIC DNA]</scope>
</reference>
<evidence type="ECO:0000313" key="1">
    <source>
        <dbReference type="EMBL" id="SBW28937.1"/>
    </source>
</evidence>